<accession>A0ABP7BLX2</accession>
<evidence type="ECO:0000313" key="2">
    <source>
        <dbReference type="EMBL" id="GAA3664590.1"/>
    </source>
</evidence>
<evidence type="ECO:0000313" key="3">
    <source>
        <dbReference type="Proteomes" id="UP001500902"/>
    </source>
</evidence>
<proteinExistence type="predicted"/>
<evidence type="ECO:0000256" key="1">
    <source>
        <dbReference type="SAM" id="MobiDB-lite"/>
    </source>
</evidence>
<keyword evidence="3" id="KW-1185">Reference proteome</keyword>
<name>A0ABP7BLX2_9ACTN</name>
<comment type="caution">
    <text evidence="2">The sequence shown here is derived from an EMBL/GenBank/DDBJ whole genome shotgun (WGS) entry which is preliminary data.</text>
</comment>
<reference evidence="3" key="1">
    <citation type="journal article" date="2019" name="Int. J. Syst. Evol. Microbiol.">
        <title>The Global Catalogue of Microorganisms (GCM) 10K type strain sequencing project: providing services to taxonomists for standard genome sequencing and annotation.</title>
        <authorList>
            <consortium name="The Broad Institute Genomics Platform"/>
            <consortium name="The Broad Institute Genome Sequencing Center for Infectious Disease"/>
            <person name="Wu L."/>
            <person name="Ma J."/>
        </authorList>
    </citation>
    <scope>NUCLEOTIDE SEQUENCE [LARGE SCALE GENOMIC DNA]</scope>
    <source>
        <strain evidence="3">JCM 16904</strain>
    </source>
</reference>
<feature type="region of interest" description="Disordered" evidence="1">
    <location>
        <begin position="1"/>
        <end position="41"/>
    </location>
</feature>
<gene>
    <name evidence="2" type="ORF">GCM10022224_030860</name>
</gene>
<organism evidence="2 3">
    <name type="scientific">Nonomuraea antimicrobica</name>
    <dbReference type="NCBI Taxonomy" id="561173"/>
    <lineage>
        <taxon>Bacteria</taxon>
        <taxon>Bacillati</taxon>
        <taxon>Actinomycetota</taxon>
        <taxon>Actinomycetes</taxon>
        <taxon>Streptosporangiales</taxon>
        <taxon>Streptosporangiaceae</taxon>
        <taxon>Nonomuraea</taxon>
    </lineage>
</organism>
<dbReference type="EMBL" id="BAAAZP010000057">
    <property type="protein sequence ID" value="GAA3664590.1"/>
    <property type="molecule type" value="Genomic_DNA"/>
</dbReference>
<protein>
    <submittedName>
        <fullName evidence="2">Uncharacterized protein</fullName>
    </submittedName>
</protein>
<dbReference type="Proteomes" id="UP001500902">
    <property type="component" value="Unassembled WGS sequence"/>
</dbReference>
<sequence length="83" mass="8900">MISQVQRSADCGSALGPADRHAQGGRLPESRQLGGEDSSLKPEVLAERLMLEIYGYGTNTGTRAAASSGHAHSEDDIRYVRWG</sequence>